<evidence type="ECO:0000313" key="1">
    <source>
        <dbReference type="EMBL" id="CAL1265097.1"/>
    </source>
</evidence>
<feature type="non-terminal residue" evidence="1">
    <location>
        <position position="58"/>
    </location>
</feature>
<accession>A0AAV1Z0L5</accession>
<organism evidence="1 2">
    <name type="scientific">Larinioides sclopetarius</name>
    <dbReference type="NCBI Taxonomy" id="280406"/>
    <lineage>
        <taxon>Eukaryota</taxon>
        <taxon>Metazoa</taxon>
        <taxon>Ecdysozoa</taxon>
        <taxon>Arthropoda</taxon>
        <taxon>Chelicerata</taxon>
        <taxon>Arachnida</taxon>
        <taxon>Araneae</taxon>
        <taxon>Araneomorphae</taxon>
        <taxon>Entelegynae</taxon>
        <taxon>Araneoidea</taxon>
        <taxon>Araneidae</taxon>
        <taxon>Larinioides</taxon>
    </lineage>
</organism>
<comment type="caution">
    <text evidence="1">The sequence shown here is derived from an EMBL/GenBank/DDBJ whole genome shotgun (WGS) entry which is preliminary data.</text>
</comment>
<keyword evidence="2" id="KW-1185">Reference proteome</keyword>
<reference evidence="1 2" key="1">
    <citation type="submission" date="2024-04" db="EMBL/GenBank/DDBJ databases">
        <authorList>
            <person name="Rising A."/>
            <person name="Reimegard J."/>
            <person name="Sonavane S."/>
            <person name="Akerstrom W."/>
            <person name="Nylinder S."/>
            <person name="Hedman E."/>
            <person name="Kallberg Y."/>
        </authorList>
    </citation>
    <scope>NUCLEOTIDE SEQUENCE [LARGE SCALE GENOMIC DNA]</scope>
</reference>
<evidence type="ECO:0000313" key="2">
    <source>
        <dbReference type="Proteomes" id="UP001497382"/>
    </source>
</evidence>
<protein>
    <submittedName>
        <fullName evidence="1">Uncharacterized protein</fullName>
    </submittedName>
</protein>
<gene>
    <name evidence="1" type="ORF">LARSCL_LOCUS2329</name>
</gene>
<name>A0AAV1Z0L5_9ARAC</name>
<dbReference type="EMBL" id="CAXIEN010000016">
    <property type="protein sequence ID" value="CAL1265097.1"/>
    <property type="molecule type" value="Genomic_DNA"/>
</dbReference>
<dbReference type="Proteomes" id="UP001497382">
    <property type="component" value="Unassembled WGS sequence"/>
</dbReference>
<proteinExistence type="predicted"/>
<sequence>MCAKQVNQRLVWISSMWTPRSSMGGEIFLCVAHFQGVGSLKQDQRAVGRRISAKGQMG</sequence>
<dbReference type="AlphaFoldDB" id="A0AAV1Z0L5"/>